<organism evidence="3">
    <name type="scientific">uncultured bacterium CBNPD1 BAC clone 2089</name>
    <dbReference type="NCBI Taxonomy" id="417311"/>
    <lineage>
        <taxon>Bacteria</taxon>
        <taxon>environmental samples</taxon>
    </lineage>
</organism>
<dbReference type="EMBL" id="EF157672">
    <property type="protein sequence ID" value="ABM53608.1"/>
    <property type="molecule type" value="Genomic_DNA"/>
</dbReference>
<dbReference type="InterPro" id="IPR011042">
    <property type="entry name" value="6-blade_b-propeller_TolB-like"/>
</dbReference>
<dbReference type="InterPro" id="IPR029058">
    <property type="entry name" value="AB_hydrolase_fold"/>
</dbReference>
<name>B1N6R2_9BACT</name>
<reference evidence="3" key="1">
    <citation type="journal article" date="2008" name="FEMS Microbiol. Ecol.">
        <title>Metagenomic analysis of a freshwater toxic cyanobacteria bloom.</title>
        <authorList>
            <person name="Pope P.B."/>
            <person name="Patel B.K."/>
        </authorList>
    </citation>
    <scope>NUCLEOTIDE SEQUENCE</scope>
</reference>
<dbReference type="GO" id="GO:0006508">
    <property type="term" value="P:proteolysis"/>
    <property type="evidence" value="ECO:0007669"/>
    <property type="project" value="InterPro"/>
</dbReference>
<dbReference type="SUPFAM" id="SSF53474">
    <property type="entry name" value="alpha/beta-Hydrolases"/>
    <property type="match status" value="1"/>
</dbReference>
<evidence type="ECO:0000313" key="3">
    <source>
        <dbReference type="EMBL" id="ABM53608.1"/>
    </source>
</evidence>
<dbReference type="Gene3D" id="2.120.10.30">
    <property type="entry name" value="TolB, C-terminal domain"/>
    <property type="match status" value="1"/>
</dbReference>
<dbReference type="InterPro" id="IPR001375">
    <property type="entry name" value="Peptidase_S9_cat"/>
</dbReference>
<dbReference type="GO" id="GO:0004252">
    <property type="term" value="F:serine-type endopeptidase activity"/>
    <property type="evidence" value="ECO:0007669"/>
    <property type="project" value="TreeGrafter"/>
</dbReference>
<sequence>MGTARIETHAAQQFAVGDPGRCEEAVVSAYEVVGGQHLAEVVTRGDRGVAFRFATGPEASLNFAAHALQRRGRHDSLGGATDSEQHVDAGLVPRGGDGAEDVAVLDELDPRPGAANFLDQVLVALAIENHDGEVAHRFVFGASYPTEVLCGAGGDVDRSGGIGADRDLLHVHARTRVEHRVTLGDGDHRNGIAQTQRGEGGAIDRIDGDVGLRAAAVAHGLAVEEHRCVVLLAFADDDEAVHRDGGEHGAHGLDCCAVGTVLVAAAHPSRCCQRSGFGDADQLECEVPVGLLRMAVGHGTTVVPPTPATDTLSAVPGPTVTRCLAQRDLSEPRLDPTGVRVAFGASHDGVGSLRLVELATGVESEWPLSPTPALGRGMSGGCFRWLPDGSGIVYAAKDGGVWEASLPDAGAAEACRIDTHHEGVFSSLHCIAVSEDARFVAAVDSLTSMVVIERATGITRKVVHQHEFSLDPMWHRDTVYWQSWSPPHMPWDEAEIWCATAPDFRARRIAALPGVSLQQVAVSVAGELGAMNDANGRLRPGVVDAGMVTPLLLSGEPCDCAGAQWGGGGRSWCWSPDGTRYLVARNLAGFGDLAVVDRASGAVTTLARAVHGGVSWTPHGIVALRSGAVTPTQVVLFDPVSFERRVLAMSELPCIDGPWSACDLVEPTAGTVDGIPFRLYEPNDPSEASHLLVWVHGGPTDQWQVTFMPRIAHWVGRGCRVLVVDHRGTTGHGRAFQQALNGHWGEYDTADVITVAEHAHAEGWGTPSRTVVIGGSAGGFSSLNAAGERPDLFAGVVALYPVVDLADATERSWNYEQHSIAVLVGDTSVNSELYYRRSPLSKLDKLSQAKVLLMHGDQDEAVPLDHSILIADQLRRRGGDVAFHVFEGEGHGFRLRVNQEREYALIGEFLQTL</sequence>
<dbReference type="AlphaFoldDB" id="B1N6R2"/>
<evidence type="ECO:0000259" key="2">
    <source>
        <dbReference type="Pfam" id="PF00326"/>
    </source>
</evidence>
<dbReference type="SUPFAM" id="SSF82171">
    <property type="entry name" value="DPP6 N-terminal domain-like"/>
    <property type="match status" value="1"/>
</dbReference>
<keyword evidence="1" id="KW-0378">Hydrolase</keyword>
<evidence type="ECO:0000256" key="1">
    <source>
        <dbReference type="ARBA" id="ARBA00022801"/>
    </source>
</evidence>
<dbReference type="PANTHER" id="PTHR42776">
    <property type="entry name" value="SERINE PEPTIDASE S9 FAMILY MEMBER"/>
    <property type="match status" value="1"/>
</dbReference>
<accession>B1N6R2</accession>
<dbReference type="Gene3D" id="3.40.50.1820">
    <property type="entry name" value="alpha/beta hydrolase"/>
    <property type="match status" value="1"/>
</dbReference>
<proteinExistence type="predicted"/>
<feature type="domain" description="Peptidase S9 prolyl oligopeptidase catalytic" evidence="2">
    <location>
        <begin position="707"/>
        <end position="911"/>
    </location>
</feature>
<dbReference type="Pfam" id="PF00326">
    <property type="entry name" value="Peptidase_S9"/>
    <property type="match status" value="1"/>
</dbReference>
<dbReference type="PANTHER" id="PTHR42776:SF27">
    <property type="entry name" value="DIPEPTIDYL PEPTIDASE FAMILY MEMBER 6"/>
    <property type="match status" value="1"/>
</dbReference>
<protein>
    <submittedName>
        <fullName evidence="3">Putative prolyl oligopeptidase family protein</fullName>
    </submittedName>
</protein>